<feature type="domain" description="Polyphosphate kinase middle" evidence="8">
    <location>
        <begin position="117"/>
        <end position="297"/>
    </location>
</feature>
<dbReference type="GO" id="GO:0046872">
    <property type="term" value="F:metal ion binding"/>
    <property type="evidence" value="ECO:0007669"/>
    <property type="project" value="UniProtKB-KW"/>
</dbReference>
<evidence type="ECO:0000259" key="11">
    <source>
        <dbReference type="Pfam" id="PF17941"/>
    </source>
</evidence>
<evidence type="ECO:0000256" key="5">
    <source>
        <dbReference type="ARBA" id="ARBA00022840"/>
    </source>
</evidence>
<protein>
    <recommendedName>
        <fullName evidence="6 7">Polyphosphate kinase</fullName>
        <ecNumber evidence="6 7">2.7.4.1</ecNumber>
    </recommendedName>
    <alternativeName>
        <fullName evidence="6">ATP-polyphosphate phosphotransferase</fullName>
    </alternativeName>
    <alternativeName>
        <fullName evidence="6">Polyphosphoric acid kinase</fullName>
    </alternativeName>
</protein>
<gene>
    <name evidence="12" type="primary">ppk1</name>
    <name evidence="6" type="synonym">ppk</name>
    <name evidence="12" type="ORF">H9Y05_14605</name>
</gene>
<dbReference type="InterPro" id="IPR025198">
    <property type="entry name" value="PPK_N_dom"/>
</dbReference>
<comment type="function">
    <text evidence="6 7">Catalyzes the reversible transfer of the terminal phosphate of ATP to form a long-chain polyphosphate (polyP).</text>
</comment>
<dbReference type="Gene3D" id="3.30.870.10">
    <property type="entry name" value="Endonuclease Chain A"/>
    <property type="match status" value="2"/>
</dbReference>
<dbReference type="PIRSF" id="PIRSF015589">
    <property type="entry name" value="PP_kinase"/>
    <property type="match status" value="1"/>
</dbReference>
<dbReference type="EMBL" id="JACVEL010000013">
    <property type="protein sequence ID" value="MBC9813704.1"/>
    <property type="molecule type" value="Genomic_DNA"/>
</dbReference>
<feature type="binding site" evidence="6">
    <location>
        <position position="460"/>
    </location>
    <ligand>
        <name>ATP</name>
        <dbReference type="ChEBI" id="CHEBI:30616"/>
    </ligand>
</feature>
<comment type="cofactor">
    <cofactor evidence="6">
        <name>Mg(2+)</name>
        <dbReference type="ChEBI" id="CHEBI:18420"/>
    </cofactor>
</comment>
<dbReference type="NCBIfam" id="NF003917">
    <property type="entry name" value="PRK05443.1-1"/>
    <property type="match status" value="1"/>
</dbReference>
<dbReference type="SUPFAM" id="SSF140356">
    <property type="entry name" value="PPK N-terminal domain-like"/>
    <property type="match status" value="1"/>
</dbReference>
<evidence type="ECO:0000313" key="12">
    <source>
        <dbReference type="EMBL" id="MBC9813704.1"/>
    </source>
</evidence>
<dbReference type="PANTHER" id="PTHR30218">
    <property type="entry name" value="POLYPHOSPHATE KINASE"/>
    <property type="match status" value="1"/>
</dbReference>
<dbReference type="Gene3D" id="1.20.58.310">
    <property type="entry name" value="Polyphosphate kinase N-terminal domain"/>
    <property type="match status" value="1"/>
</dbReference>
<sequence>MEFFNRELSWLSFNERVLQEALDSRNPVIERMRFLGIYSNNMDEFFRVRVANLRRMIAVRNKTVTGFNSSPKELFNEIRLIVLKQQRQFELAYQKILRELSNHNIFHIQESDLNEQQIAELKSYFNLKLKHAIVPIMLNASTPFPRLKDSGIYLAVKMTNLRSTKLRYALIKIPSTISRFYLMREGEKQMVILLDDIIRLNLDAIFSIFTYHKIEAYTFKFTRDAELNLDDDIAVSLKEKVEHSIKLRKKGTPVRFVYDQDMPHDLLEYLLKNLNLEFGVNTIAGGRYHNFKDFMSFPDFGRSDFVYSPLPPLNHPALEGQKSLIKVILKQDVMIHYPYQRFDYLVDLIREAAIDPRVKSIKINVYRVTRDSQVLKALMNAVNNGKQVTVFLELMARFDEENNLYWSTRLKESGAIVLHGGQDIKVHSKLIQITRMNGNKKQFITHVGTGNFHERTARIYGDLSLITADEKIGMEVAKVFQILESETPNLNRRFKELLVSPINTRTRIINLIKNEIQAAKRGERAEIFIKLNNLTDTEMIEWLYKASNAGVKIKMIIRGICCLVPGIPGQSENIVVYSIVDRFLEHARILKFYNGGEHAYFISSADWMERNLDKRIEVTCPIKDPVLQKELDLIFDYQLKGNAKTRIIGKFQKNKYRKVEKKIFHTQLELYNFYKTQWEKHDATPEKEFLLM</sequence>
<evidence type="ECO:0000259" key="9">
    <source>
        <dbReference type="Pfam" id="PF13089"/>
    </source>
</evidence>
<dbReference type="SUPFAM" id="SSF143724">
    <property type="entry name" value="PHP14-like"/>
    <property type="match status" value="1"/>
</dbReference>
<keyword evidence="4 6" id="KW-0418">Kinase</keyword>
<reference evidence="12" key="1">
    <citation type="submission" date="2020-09" db="EMBL/GenBank/DDBJ databases">
        <title>Taishania pollutisoli gen. nov., sp. nov., Isolated from Tetrabromobisphenol A-Contaminated Soil.</title>
        <authorList>
            <person name="Chen Q."/>
        </authorList>
    </citation>
    <scope>NUCLEOTIDE SEQUENCE</scope>
    <source>
        <strain evidence="12">CZZ-1</strain>
    </source>
</reference>
<keyword evidence="1 6" id="KW-0597">Phosphoprotein</keyword>
<comment type="PTM">
    <text evidence="6 7">An intermediate of this reaction is the autophosphorylated ppk in which a phosphate is covalently linked to a histidine residue through a N-P bond.</text>
</comment>
<dbReference type="InterPro" id="IPR024953">
    <property type="entry name" value="PP_kinase_middle"/>
</dbReference>
<feature type="domain" description="Polyphosphate kinase C-terminal" evidence="10">
    <location>
        <begin position="497"/>
        <end position="661"/>
    </location>
</feature>
<dbReference type="GO" id="GO:0008976">
    <property type="term" value="F:polyphosphate kinase activity"/>
    <property type="evidence" value="ECO:0007669"/>
    <property type="project" value="UniProtKB-UniRule"/>
</dbReference>
<dbReference type="AlphaFoldDB" id="A0A8J6TU06"/>
<dbReference type="Pfam" id="PF13089">
    <property type="entry name" value="PP_kinase_N"/>
    <property type="match status" value="1"/>
</dbReference>
<name>A0A8J6TU06_9FLAO</name>
<dbReference type="HAMAP" id="MF_00347">
    <property type="entry name" value="Polyphosphate_kinase"/>
    <property type="match status" value="1"/>
</dbReference>
<dbReference type="Proteomes" id="UP000652681">
    <property type="component" value="Unassembled WGS sequence"/>
</dbReference>
<keyword evidence="5 6" id="KW-0067">ATP-binding</keyword>
<proteinExistence type="inferred from homology"/>
<feature type="domain" description="Polyphosphate kinase C-terminal" evidence="11">
    <location>
        <begin position="324"/>
        <end position="486"/>
    </location>
</feature>
<keyword evidence="6" id="KW-0460">Magnesium</keyword>
<feature type="active site" description="Phosphohistidine intermediate" evidence="6">
    <location>
        <position position="427"/>
    </location>
</feature>
<dbReference type="EC" id="2.7.4.1" evidence="6 7"/>
<dbReference type="SUPFAM" id="SSF56024">
    <property type="entry name" value="Phospholipase D/nuclease"/>
    <property type="match status" value="2"/>
</dbReference>
<evidence type="ECO:0000256" key="2">
    <source>
        <dbReference type="ARBA" id="ARBA00022679"/>
    </source>
</evidence>
<feature type="binding site" evidence="6">
    <location>
        <position position="41"/>
    </location>
    <ligand>
        <name>ATP</name>
        <dbReference type="ChEBI" id="CHEBI:30616"/>
    </ligand>
</feature>
<dbReference type="InterPro" id="IPR036832">
    <property type="entry name" value="PPK_N_dom_sf"/>
</dbReference>
<dbReference type="PANTHER" id="PTHR30218:SF0">
    <property type="entry name" value="POLYPHOSPHATE KINASE"/>
    <property type="match status" value="1"/>
</dbReference>
<dbReference type="GO" id="GO:0006799">
    <property type="term" value="P:polyphosphate biosynthetic process"/>
    <property type="evidence" value="ECO:0007669"/>
    <property type="project" value="UniProtKB-UniRule"/>
</dbReference>
<feature type="binding site" evidence="6">
    <location>
        <position position="397"/>
    </location>
    <ligand>
        <name>Mg(2+)</name>
        <dbReference type="ChEBI" id="CHEBI:18420"/>
    </ligand>
</feature>
<dbReference type="InterPro" id="IPR041108">
    <property type="entry name" value="PP_kinase_C_1"/>
</dbReference>
<accession>A0A8J6TU06</accession>
<dbReference type="NCBIfam" id="TIGR03705">
    <property type="entry name" value="poly_P_kin"/>
    <property type="match status" value="1"/>
</dbReference>
<keyword evidence="3 6" id="KW-0547">Nucleotide-binding</keyword>
<dbReference type="InterPro" id="IPR025200">
    <property type="entry name" value="PPK_C_dom2"/>
</dbReference>
<evidence type="ECO:0000256" key="1">
    <source>
        <dbReference type="ARBA" id="ARBA00022553"/>
    </source>
</evidence>
<evidence type="ECO:0000256" key="6">
    <source>
        <dbReference type="HAMAP-Rule" id="MF_00347"/>
    </source>
</evidence>
<organism evidence="12 13">
    <name type="scientific">Taishania pollutisoli</name>
    <dbReference type="NCBI Taxonomy" id="2766479"/>
    <lineage>
        <taxon>Bacteria</taxon>
        <taxon>Pseudomonadati</taxon>
        <taxon>Bacteroidota</taxon>
        <taxon>Flavobacteriia</taxon>
        <taxon>Flavobacteriales</taxon>
        <taxon>Crocinitomicaceae</taxon>
        <taxon>Taishania</taxon>
    </lineage>
</organism>
<dbReference type="GO" id="GO:0009358">
    <property type="term" value="C:polyphosphate kinase complex"/>
    <property type="evidence" value="ECO:0007669"/>
    <property type="project" value="InterPro"/>
</dbReference>
<dbReference type="Pfam" id="PF13090">
    <property type="entry name" value="PP_kinase_C"/>
    <property type="match status" value="1"/>
</dbReference>
<feature type="binding site" evidence="6">
    <location>
        <position position="586"/>
    </location>
    <ligand>
        <name>ATP</name>
        <dbReference type="ChEBI" id="CHEBI:30616"/>
    </ligand>
</feature>
<keyword evidence="13" id="KW-1185">Reference proteome</keyword>
<dbReference type="InterPro" id="IPR036830">
    <property type="entry name" value="PP_kinase_middle_dom_sf"/>
</dbReference>
<comment type="similarity">
    <text evidence="6 7">Belongs to the polyphosphate kinase 1 (PPK1) family.</text>
</comment>
<evidence type="ECO:0000256" key="7">
    <source>
        <dbReference type="RuleBase" id="RU003800"/>
    </source>
</evidence>
<evidence type="ECO:0000313" key="13">
    <source>
        <dbReference type="Proteomes" id="UP000652681"/>
    </source>
</evidence>
<keyword evidence="2 6" id="KW-0808">Transferase</keyword>
<feature type="binding site" evidence="6">
    <location>
        <position position="367"/>
    </location>
    <ligand>
        <name>Mg(2+)</name>
        <dbReference type="ChEBI" id="CHEBI:18420"/>
    </ligand>
</feature>
<evidence type="ECO:0000259" key="10">
    <source>
        <dbReference type="Pfam" id="PF13090"/>
    </source>
</evidence>
<dbReference type="CDD" id="cd09167">
    <property type="entry name" value="PLDc_EcPPK1_C2_like"/>
    <property type="match status" value="1"/>
</dbReference>
<dbReference type="Pfam" id="PF17941">
    <property type="entry name" value="PP_kinase_C_1"/>
    <property type="match status" value="1"/>
</dbReference>
<dbReference type="GO" id="GO:0005524">
    <property type="term" value="F:ATP binding"/>
    <property type="evidence" value="ECO:0007669"/>
    <property type="project" value="UniProtKB-KW"/>
</dbReference>
<evidence type="ECO:0000259" key="8">
    <source>
        <dbReference type="Pfam" id="PF02503"/>
    </source>
</evidence>
<evidence type="ECO:0000256" key="4">
    <source>
        <dbReference type="ARBA" id="ARBA00022777"/>
    </source>
</evidence>
<comment type="caution">
    <text evidence="12">The sequence shown here is derived from an EMBL/GenBank/DDBJ whole genome shotgun (WGS) entry which is preliminary data.</text>
</comment>
<dbReference type="RefSeq" id="WP_216714708.1">
    <property type="nucleotide sequence ID" value="NZ_JACVEL010000013.1"/>
</dbReference>
<feature type="binding site" evidence="6">
    <location>
        <position position="558"/>
    </location>
    <ligand>
        <name>ATP</name>
        <dbReference type="ChEBI" id="CHEBI:30616"/>
    </ligand>
</feature>
<dbReference type="Gene3D" id="3.30.1840.10">
    <property type="entry name" value="Polyphosphate kinase middle domain"/>
    <property type="match status" value="1"/>
</dbReference>
<comment type="catalytic activity">
    <reaction evidence="6 7">
        <text>[phosphate](n) + ATP = [phosphate](n+1) + ADP</text>
        <dbReference type="Rhea" id="RHEA:19573"/>
        <dbReference type="Rhea" id="RHEA-COMP:9859"/>
        <dbReference type="Rhea" id="RHEA-COMP:14280"/>
        <dbReference type="ChEBI" id="CHEBI:16838"/>
        <dbReference type="ChEBI" id="CHEBI:30616"/>
        <dbReference type="ChEBI" id="CHEBI:456216"/>
        <dbReference type="EC" id="2.7.4.1"/>
    </reaction>
</comment>
<dbReference type="Pfam" id="PF02503">
    <property type="entry name" value="PP_kinase"/>
    <property type="match status" value="1"/>
</dbReference>
<dbReference type="InterPro" id="IPR003414">
    <property type="entry name" value="PP_kinase"/>
</dbReference>
<evidence type="ECO:0000256" key="3">
    <source>
        <dbReference type="ARBA" id="ARBA00022741"/>
    </source>
</evidence>
<keyword evidence="6" id="KW-0479">Metal-binding</keyword>
<feature type="domain" description="Polyphosphate kinase N-terminal" evidence="9">
    <location>
        <begin position="3"/>
        <end position="106"/>
    </location>
</feature>